<evidence type="ECO:0000313" key="1">
    <source>
        <dbReference type="EMBL" id="VAW43308.1"/>
    </source>
</evidence>
<reference evidence="1" key="1">
    <citation type="submission" date="2018-06" db="EMBL/GenBank/DDBJ databases">
        <authorList>
            <person name="Zhirakovskaya E."/>
        </authorList>
    </citation>
    <scope>NUCLEOTIDE SEQUENCE</scope>
</reference>
<organism evidence="1">
    <name type="scientific">hydrothermal vent metagenome</name>
    <dbReference type="NCBI Taxonomy" id="652676"/>
    <lineage>
        <taxon>unclassified sequences</taxon>
        <taxon>metagenomes</taxon>
        <taxon>ecological metagenomes</taxon>
    </lineage>
</organism>
<proteinExistence type="predicted"/>
<protein>
    <recommendedName>
        <fullName evidence="2">Nucleotidyltransferase</fullName>
    </recommendedName>
</protein>
<evidence type="ECO:0008006" key="2">
    <source>
        <dbReference type="Google" id="ProtNLM"/>
    </source>
</evidence>
<dbReference type="Gene3D" id="1.20.120.330">
    <property type="entry name" value="Nucleotidyltransferases domain 2"/>
    <property type="match status" value="1"/>
</dbReference>
<dbReference type="InterPro" id="IPR010235">
    <property type="entry name" value="HepT"/>
</dbReference>
<name>A0A3B0VI79_9ZZZZ</name>
<dbReference type="NCBIfam" id="TIGR01987">
    <property type="entry name" value="HI0074"/>
    <property type="match status" value="1"/>
</dbReference>
<sequence length="137" mass="16160">MMSRMKDVRWKQRFQNYEKAYLSLVKSKEALAQEPDNQFIQDSVIQRYEYTIELAWKTMKDYLEELGFLGVSSPKKVVRKAYQEGIIAAADNWMNALNDRNRTTHAYEEAMAKAVTKAIVEDHVAIFHDLYLYLKQE</sequence>
<dbReference type="Pfam" id="PF08780">
    <property type="entry name" value="NTase_sub_bind"/>
    <property type="match status" value="1"/>
</dbReference>
<dbReference type="AlphaFoldDB" id="A0A3B0VI79"/>
<gene>
    <name evidence="1" type="ORF">MNBD_CHLOROFLEXI01-3662</name>
</gene>
<dbReference type="EMBL" id="UOEU01001061">
    <property type="protein sequence ID" value="VAW43308.1"/>
    <property type="molecule type" value="Genomic_DNA"/>
</dbReference>
<dbReference type="SUPFAM" id="SSF81593">
    <property type="entry name" value="Nucleotidyltransferase substrate binding subunit/domain"/>
    <property type="match status" value="1"/>
</dbReference>
<accession>A0A3B0VI79</accession>